<keyword evidence="1" id="KW-0472">Membrane</keyword>
<evidence type="ECO:0000259" key="2">
    <source>
        <dbReference type="Pfam" id="PF07331"/>
    </source>
</evidence>
<proteinExistence type="predicted"/>
<keyword evidence="1" id="KW-0812">Transmembrane</keyword>
<evidence type="ECO:0000313" key="3">
    <source>
        <dbReference type="EMBL" id="RBP71215.1"/>
    </source>
</evidence>
<comment type="caution">
    <text evidence="3">The sequence shown here is derived from an EMBL/GenBank/DDBJ whole genome shotgun (WGS) entry which is preliminary data.</text>
</comment>
<evidence type="ECO:0000256" key="1">
    <source>
        <dbReference type="SAM" id="Phobius"/>
    </source>
</evidence>
<dbReference type="AlphaFoldDB" id="A0A366IJV8"/>
<feature type="domain" description="DUF1468" evidence="2">
    <location>
        <begin position="29"/>
        <end position="161"/>
    </location>
</feature>
<keyword evidence="4" id="KW-1185">Reference proteome</keyword>
<protein>
    <submittedName>
        <fullName evidence="3">Tripartite tricarboxylate transporter TctB family protein</fullName>
    </submittedName>
</protein>
<dbReference type="EMBL" id="QNSB01000006">
    <property type="protein sequence ID" value="RBP71215.1"/>
    <property type="molecule type" value="Genomic_DNA"/>
</dbReference>
<name>A0A366IJV8_9MICO</name>
<dbReference type="Pfam" id="PF07331">
    <property type="entry name" value="TctB"/>
    <property type="match status" value="1"/>
</dbReference>
<sequence length="164" mass="17270">MDDTTDEETVDPTAASEASPGVIRANRTIAVVLMLISAVVIWQSLAMGVGILNDPAAGSWPLILGVVLGISAVAIAVRPSAVNDISDIGTKFRKPLLGIVSVIAYGLLLPVLGFELLSLALMIVWLRFLGGESWRSTVIGSVVIVVVLYLIFIVALAVPIPRIL</sequence>
<dbReference type="Proteomes" id="UP000253509">
    <property type="component" value="Unassembled WGS sequence"/>
</dbReference>
<feature type="transmembrane region" description="Helical" evidence="1">
    <location>
        <begin position="58"/>
        <end position="77"/>
    </location>
</feature>
<gene>
    <name evidence="3" type="ORF">DFO65_10658</name>
</gene>
<dbReference type="RefSeq" id="WP_113904317.1">
    <property type="nucleotide sequence ID" value="NZ_QNSB01000006.1"/>
</dbReference>
<dbReference type="InterPro" id="IPR009936">
    <property type="entry name" value="DUF1468"/>
</dbReference>
<accession>A0A366IJV8</accession>
<feature type="transmembrane region" description="Helical" evidence="1">
    <location>
        <begin position="29"/>
        <end position="52"/>
    </location>
</feature>
<keyword evidence="1" id="KW-1133">Transmembrane helix</keyword>
<feature type="transmembrane region" description="Helical" evidence="1">
    <location>
        <begin position="97"/>
        <end position="126"/>
    </location>
</feature>
<feature type="transmembrane region" description="Helical" evidence="1">
    <location>
        <begin position="138"/>
        <end position="158"/>
    </location>
</feature>
<organism evidence="3 4">
    <name type="scientific">Brevibacterium celere</name>
    <dbReference type="NCBI Taxonomy" id="225845"/>
    <lineage>
        <taxon>Bacteria</taxon>
        <taxon>Bacillati</taxon>
        <taxon>Actinomycetota</taxon>
        <taxon>Actinomycetes</taxon>
        <taxon>Micrococcales</taxon>
        <taxon>Brevibacteriaceae</taxon>
        <taxon>Brevibacterium</taxon>
    </lineage>
</organism>
<reference evidence="3 4" key="1">
    <citation type="submission" date="2018-06" db="EMBL/GenBank/DDBJ databases">
        <title>Freshwater and sediment microbial communities from various areas in North America, analyzing microbe dynamics in response to fracking.</title>
        <authorList>
            <person name="Lamendella R."/>
        </authorList>
    </citation>
    <scope>NUCLEOTIDE SEQUENCE [LARGE SCALE GENOMIC DNA]</scope>
    <source>
        <strain evidence="3 4">3b_TX</strain>
    </source>
</reference>
<evidence type="ECO:0000313" key="4">
    <source>
        <dbReference type="Proteomes" id="UP000253509"/>
    </source>
</evidence>